<protein>
    <recommendedName>
        <fullName evidence="4">DUF2946 domain-containing protein</fullName>
    </recommendedName>
</protein>
<proteinExistence type="predicted"/>
<dbReference type="Proteomes" id="UP000241158">
    <property type="component" value="Unassembled WGS sequence"/>
</dbReference>
<keyword evidence="1" id="KW-0732">Signal</keyword>
<dbReference type="AlphaFoldDB" id="A0A2P7B1D7"/>
<evidence type="ECO:0000313" key="3">
    <source>
        <dbReference type="Proteomes" id="UP000241158"/>
    </source>
</evidence>
<feature type="signal peptide" evidence="1">
    <location>
        <begin position="1"/>
        <end position="37"/>
    </location>
</feature>
<evidence type="ECO:0000256" key="1">
    <source>
        <dbReference type="SAM" id="SignalP"/>
    </source>
</evidence>
<evidence type="ECO:0008006" key="4">
    <source>
        <dbReference type="Google" id="ProtNLM"/>
    </source>
</evidence>
<name>A0A2P7B1D7_9HYPH</name>
<evidence type="ECO:0000313" key="2">
    <source>
        <dbReference type="EMBL" id="PSH60285.1"/>
    </source>
</evidence>
<accession>A0A2P7B1D7</accession>
<reference evidence="3" key="1">
    <citation type="submission" date="2017-11" db="EMBL/GenBank/DDBJ databases">
        <authorList>
            <person name="Kuznetsova I."/>
            <person name="Sazanova A."/>
            <person name="Chirak E."/>
            <person name="Safronova V."/>
            <person name="Willems A."/>
        </authorList>
    </citation>
    <scope>NUCLEOTIDE SEQUENCE [LARGE SCALE GENOMIC DNA]</scope>
    <source>
        <strain evidence="3">PEPV15</strain>
    </source>
</reference>
<sequence>MRLPPFGRRRPPTMTVLARFTRILIACLMAVALSAGAVTVRADGHDAASRNTVADCVSQQRIDGGHKHPSNYQIHCCSIAHCWVAAEIDAPPFVIAAAGLRVGDLTNTLNVGPATNRLDRPPQVI</sequence>
<gene>
    <name evidence="2" type="ORF">CU100_06225</name>
</gene>
<comment type="caution">
    <text evidence="2">The sequence shown here is derived from an EMBL/GenBank/DDBJ whole genome shotgun (WGS) entry which is preliminary data.</text>
</comment>
<dbReference type="EMBL" id="PGGN01000001">
    <property type="protein sequence ID" value="PSH60285.1"/>
    <property type="molecule type" value="Genomic_DNA"/>
</dbReference>
<organism evidence="2 3">
    <name type="scientific">Phyllobacterium endophyticum</name>
    <dbReference type="NCBI Taxonomy" id="1149773"/>
    <lineage>
        <taxon>Bacteria</taxon>
        <taxon>Pseudomonadati</taxon>
        <taxon>Pseudomonadota</taxon>
        <taxon>Alphaproteobacteria</taxon>
        <taxon>Hyphomicrobiales</taxon>
        <taxon>Phyllobacteriaceae</taxon>
        <taxon>Phyllobacterium</taxon>
    </lineage>
</organism>
<feature type="chain" id="PRO_5015131024" description="DUF2946 domain-containing protein" evidence="1">
    <location>
        <begin position="38"/>
        <end position="125"/>
    </location>
</feature>
<keyword evidence="3" id="KW-1185">Reference proteome</keyword>